<dbReference type="Proteomes" id="UP000237000">
    <property type="component" value="Unassembled WGS sequence"/>
</dbReference>
<accession>A0A2P5E7B2</accession>
<feature type="compositionally biased region" description="Polar residues" evidence="1">
    <location>
        <begin position="1"/>
        <end position="21"/>
    </location>
</feature>
<dbReference type="EMBL" id="JXTC01000217">
    <property type="protein sequence ID" value="PON81414.1"/>
    <property type="molecule type" value="Genomic_DNA"/>
</dbReference>
<sequence length="132" mass="14379">MCMNVYDSSSVNSQSHPSDATTGLKHFHRQLDLGSFPLSVDPPPPLGWVKPNFNTAVRDSQLTISVVARNAFSNILLIKIGKLSLIEPTLGEALAVNMVVDYAIDEGWTCCLFEGDSQVVISELNSFEPISI</sequence>
<dbReference type="AlphaFoldDB" id="A0A2P5E7B2"/>
<name>A0A2P5E7B2_TREOI</name>
<evidence type="ECO:0000313" key="3">
    <source>
        <dbReference type="Proteomes" id="UP000237000"/>
    </source>
</evidence>
<proteinExistence type="predicted"/>
<keyword evidence="3" id="KW-1185">Reference proteome</keyword>
<evidence type="ECO:0008006" key="4">
    <source>
        <dbReference type="Google" id="ProtNLM"/>
    </source>
</evidence>
<dbReference type="OrthoDB" id="1906820at2759"/>
<evidence type="ECO:0000313" key="2">
    <source>
        <dbReference type="EMBL" id="PON81414.1"/>
    </source>
</evidence>
<comment type="caution">
    <text evidence="2">The sequence shown here is derived from an EMBL/GenBank/DDBJ whole genome shotgun (WGS) entry which is preliminary data.</text>
</comment>
<protein>
    <recommendedName>
        <fullName evidence="4">RNase H type-1 domain-containing protein</fullName>
    </recommendedName>
</protein>
<organism evidence="2 3">
    <name type="scientific">Trema orientale</name>
    <name type="common">Charcoal tree</name>
    <name type="synonym">Celtis orientalis</name>
    <dbReference type="NCBI Taxonomy" id="63057"/>
    <lineage>
        <taxon>Eukaryota</taxon>
        <taxon>Viridiplantae</taxon>
        <taxon>Streptophyta</taxon>
        <taxon>Embryophyta</taxon>
        <taxon>Tracheophyta</taxon>
        <taxon>Spermatophyta</taxon>
        <taxon>Magnoliopsida</taxon>
        <taxon>eudicotyledons</taxon>
        <taxon>Gunneridae</taxon>
        <taxon>Pentapetalae</taxon>
        <taxon>rosids</taxon>
        <taxon>fabids</taxon>
        <taxon>Rosales</taxon>
        <taxon>Cannabaceae</taxon>
        <taxon>Trema</taxon>
    </lineage>
</organism>
<reference evidence="3" key="1">
    <citation type="submission" date="2016-06" db="EMBL/GenBank/DDBJ databases">
        <title>Parallel loss of symbiosis genes in relatives of nitrogen-fixing non-legume Parasponia.</title>
        <authorList>
            <person name="Van Velzen R."/>
            <person name="Holmer R."/>
            <person name="Bu F."/>
            <person name="Rutten L."/>
            <person name="Van Zeijl A."/>
            <person name="Liu W."/>
            <person name="Santuari L."/>
            <person name="Cao Q."/>
            <person name="Sharma T."/>
            <person name="Shen D."/>
            <person name="Roswanjaya Y."/>
            <person name="Wardhani T."/>
            <person name="Kalhor M.S."/>
            <person name="Jansen J."/>
            <person name="Van den Hoogen J."/>
            <person name="Gungor B."/>
            <person name="Hartog M."/>
            <person name="Hontelez J."/>
            <person name="Verver J."/>
            <person name="Yang W.-C."/>
            <person name="Schijlen E."/>
            <person name="Repin R."/>
            <person name="Schilthuizen M."/>
            <person name="Schranz E."/>
            <person name="Heidstra R."/>
            <person name="Miyata K."/>
            <person name="Fedorova E."/>
            <person name="Kohlen W."/>
            <person name="Bisseling T."/>
            <person name="Smit S."/>
            <person name="Geurts R."/>
        </authorList>
    </citation>
    <scope>NUCLEOTIDE SEQUENCE [LARGE SCALE GENOMIC DNA]</scope>
    <source>
        <strain evidence="3">cv. RG33-2</strain>
    </source>
</reference>
<dbReference type="InParanoid" id="A0A2P5E7B2"/>
<gene>
    <name evidence="2" type="ORF">TorRG33x02_227650</name>
</gene>
<feature type="region of interest" description="Disordered" evidence="1">
    <location>
        <begin position="1"/>
        <end position="22"/>
    </location>
</feature>
<evidence type="ECO:0000256" key="1">
    <source>
        <dbReference type="SAM" id="MobiDB-lite"/>
    </source>
</evidence>